<evidence type="ECO:0000256" key="5">
    <source>
        <dbReference type="ARBA" id="ARBA00023136"/>
    </source>
</evidence>
<gene>
    <name evidence="6" type="ORF">Dsin_001996</name>
</gene>
<dbReference type="PANTHER" id="PTHR31113:SF2">
    <property type="entry name" value="OS04G0423200 PROTEIN"/>
    <property type="match status" value="1"/>
</dbReference>
<evidence type="ECO:0000313" key="7">
    <source>
        <dbReference type="Proteomes" id="UP001281410"/>
    </source>
</evidence>
<evidence type="ECO:0000256" key="4">
    <source>
        <dbReference type="ARBA" id="ARBA00022989"/>
    </source>
</evidence>
<evidence type="ECO:0000256" key="1">
    <source>
        <dbReference type="ARBA" id="ARBA00004370"/>
    </source>
</evidence>
<reference evidence="6" key="1">
    <citation type="journal article" date="2023" name="Plant J.">
        <title>Genome sequences and population genomics provide insights into the demographic history, inbreeding, and mutation load of two 'living fossil' tree species of Dipteronia.</title>
        <authorList>
            <person name="Feng Y."/>
            <person name="Comes H.P."/>
            <person name="Chen J."/>
            <person name="Zhu S."/>
            <person name="Lu R."/>
            <person name="Zhang X."/>
            <person name="Li P."/>
            <person name="Qiu J."/>
            <person name="Olsen K.M."/>
            <person name="Qiu Y."/>
        </authorList>
    </citation>
    <scope>NUCLEOTIDE SEQUENCE</scope>
    <source>
        <strain evidence="6">NBL</strain>
    </source>
</reference>
<proteinExistence type="inferred from homology"/>
<comment type="subcellular location">
    <subcellularLocation>
        <location evidence="1">Membrane</location>
    </subcellularLocation>
</comment>
<dbReference type="EMBL" id="JANJYJ010000001">
    <property type="protein sequence ID" value="KAK3230115.1"/>
    <property type="molecule type" value="Genomic_DNA"/>
</dbReference>
<evidence type="ECO:0000256" key="2">
    <source>
        <dbReference type="ARBA" id="ARBA00009074"/>
    </source>
</evidence>
<accession>A0AAE0B6B3</accession>
<protein>
    <submittedName>
        <fullName evidence="6">Uncharacterized protein</fullName>
    </submittedName>
</protein>
<dbReference type="InterPro" id="IPR007749">
    <property type="entry name" value="DUF677"/>
</dbReference>
<evidence type="ECO:0000313" key="6">
    <source>
        <dbReference type="EMBL" id="KAK3230115.1"/>
    </source>
</evidence>
<sequence length="105" mass="12147">MGPLFFSSFPRNKCLKNKQLLSLFRSCFRSSGLLRKAREQLDVAAKGTYILNRDFDTMGRLVARLHDEVEHNNAMIRLCLDRFSMHVVKELKKSSVGFQKLIQEA</sequence>
<evidence type="ECO:0000256" key="3">
    <source>
        <dbReference type="ARBA" id="ARBA00022692"/>
    </source>
</evidence>
<keyword evidence="7" id="KW-1185">Reference proteome</keyword>
<keyword evidence="5" id="KW-0472">Membrane</keyword>
<dbReference type="AlphaFoldDB" id="A0AAE0B6B3"/>
<comment type="caution">
    <text evidence="6">The sequence shown here is derived from an EMBL/GenBank/DDBJ whole genome shotgun (WGS) entry which is preliminary data.</text>
</comment>
<dbReference type="Proteomes" id="UP001281410">
    <property type="component" value="Unassembled WGS sequence"/>
</dbReference>
<keyword evidence="3" id="KW-0812">Transmembrane</keyword>
<dbReference type="PANTHER" id="PTHR31113">
    <property type="entry name" value="UPF0496 PROTEIN 3-RELATED"/>
    <property type="match status" value="1"/>
</dbReference>
<name>A0AAE0B6B3_9ROSI</name>
<keyword evidence="4" id="KW-1133">Transmembrane helix</keyword>
<dbReference type="GO" id="GO:0016020">
    <property type="term" value="C:membrane"/>
    <property type="evidence" value="ECO:0007669"/>
    <property type="project" value="UniProtKB-SubCell"/>
</dbReference>
<comment type="similarity">
    <text evidence="2">Belongs to the UPF0496 family.</text>
</comment>
<organism evidence="6 7">
    <name type="scientific">Dipteronia sinensis</name>
    <dbReference type="NCBI Taxonomy" id="43782"/>
    <lineage>
        <taxon>Eukaryota</taxon>
        <taxon>Viridiplantae</taxon>
        <taxon>Streptophyta</taxon>
        <taxon>Embryophyta</taxon>
        <taxon>Tracheophyta</taxon>
        <taxon>Spermatophyta</taxon>
        <taxon>Magnoliopsida</taxon>
        <taxon>eudicotyledons</taxon>
        <taxon>Gunneridae</taxon>
        <taxon>Pentapetalae</taxon>
        <taxon>rosids</taxon>
        <taxon>malvids</taxon>
        <taxon>Sapindales</taxon>
        <taxon>Sapindaceae</taxon>
        <taxon>Hippocastanoideae</taxon>
        <taxon>Acereae</taxon>
        <taxon>Dipteronia</taxon>
    </lineage>
</organism>